<dbReference type="Pfam" id="PF13458">
    <property type="entry name" value="Peripla_BP_6"/>
    <property type="match status" value="1"/>
</dbReference>
<organism evidence="7 8">
    <name type="scientific">Undibacterium arcticum</name>
    <dbReference type="NCBI Taxonomy" id="1762892"/>
    <lineage>
        <taxon>Bacteria</taxon>
        <taxon>Pseudomonadati</taxon>
        <taxon>Pseudomonadota</taxon>
        <taxon>Betaproteobacteria</taxon>
        <taxon>Burkholderiales</taxon>
        <taxon>Oxalobacteraceae</taxon>
        <taxon>Undibacterium</taxon>
    </lineage>
</organism>
<evidence type="ECO:0000256" key="5">
    <source>
        <dbReference type="SAM" id="SignalP"/>
    </source>
</evidence>
<evidence type="ECO:0000313" key="8">
    <source>
        <dbReference type="Proteomes" id="UP001595530"/>
    </source>
</evidence>
<keyword evidence="8" id="KW-1185">Reference proteome</keyword>
<gene>
    <name evidence="7" type="ORF">ACFOFO_08990</name>
</gene>
<comment type="similarity">
    <text evidence="1">Belongs to the leucine-binding protein family.</text>
</comment>
<keyword evidence="2" id="KW-0813">Transport</keyword>
<dbReference type="InterPro" id="IPR028081">
    <property type="entry name" value="Leu-bd"/>
</dbReference>
<dbReference type="InterPro" id="IPR028082">
    <property type="entry name" value="Peripla_BP_I"/>
</dbReference>
<accession>A0ABV7EZB7</accession>
<evidence type="ECO:0000256" key="3">
    <source>
        <dbReference type="ARBA" id="ARBA00022729"/>
    </source>
</evidence>
<keyword evidence="4" id="KW-0029">Amino-acid transport</keyword>
<proteinExistence type="inferred from homology"/>
<feature type="domain" description="Leucine-binding protein" evidence="6">
    <location>
        <begin position="36"/>
        <end position="375"/>
    </location>
</feature>
<dbReference type="EMBL" id="JBHRTP010000024">
    <property type="protein sequence ID" value="MFC3108093.1"/>
    <property type="molecule type" value="Genomic_DNA"/>
</dbReference>
<protein>
    <submittedName>
        <fullName evidence="7">ABC transporter substrate-binding protein</fullName>
    </submittedName>
</protein>
<dbReference type="Gene3D" id="3.40.50.2300">
    <property type="match status" value="2"/>
</dbReference>
<feature type="chain" id="PRO_5047145344" evidence="5">
    <location>
        <begin position="24"/>
        <end position="411"/>
    </location>
</feature>
<dbReference type="Proteomes" id="UP001595530">
    <property type="component" value="Unassembled WGS sequence"/>
</dbReference>
<dbReference type="PANTHER" id="PTHR30483:SF37">
    <property type="entry name" value="ABC TRANSPORTER SUBSTRATE-BINDING PROTEIN"/>
    <property type="match status" value="1"/>
</dbReference>
<evidence type="ECO:0000256" key="2">
    <source>
        <dbReference type="ARBA" id="ARBA00022448"/>
    </source>
</evidence>
<dbReference type="PANTHER" id="PTHR30483">
    <property type="entry name" value="LEUCINE-SPECIFIC-BINDING PROTEIN"/>
    <property type="match status" value="1"/>
</dbReference>
<comment type="caution">
    <text evidence="7">The sequence shown here is derived from an EMBL/GenBank/DDBJ whole genome shotgun (WGS) entry which is preliminary data.</text>
</comment>
<name>A0ABV7EZB7_9BURK</name>
<evidence type="ECO:0000256" key="4">
    <source>
        <dbReference type="ARBA" id="ARBA00022970"/>
    </source>
</evidence>
<dbReference type="RefSeq" id="WP_390325859.1">
    <property type="nucleotide sequence ID" value="NZ_JBHRTP010000024.1"/>
</dbReference>
<evidence type="ECO:0000259" key="6">
    <source>
        <dbReference type="Pfam" id="PF13458"/>
    </source>
</evidence>
<evidence type="ECO:0000313" key="7">
    <source>
        <dbReference type="EMBL" id="MFC3108093.1"/>
    </source>
</evidence>
<keyword evidence="3 5" id="KW-0732">Signal</keyword>
<reference evidence="8" key="1">
    <citation type="journal article" date="2019" name="Int. J. Syst. Evol. Microbiol.">
        <title>The Global Catalogue of Microorganisms (GCM) 10K type strain sequencing project: providing services to taxonomists for standard genome sequencing and annotation.</title>
        <authorList>
            <consortium name="The Broad Institute Genomics Platform"/>
            <consortium name="The Broad Institute Genome Sequencing Center for Infectious Disease"/>
            <person name="Wu L."/>
            <person name="Ma J."/>
        </authorList>
    </citation>
    <scope>NUCLEOTIDE SEQUENCE [LARGE SCALE GENOMIC DNA]</scope>
    <source>
        <strain evidence="8">KCTC 42986</strain>
    </source>
</reference>
<sequence>MKSTLTWICALFAGLTCCGAALAGDVNPDLHAGNPIRIGDINSYSNAPQITEPYRNGWQLALDEVNAAGGVNGRKLEVIARDDGGKPDQAIRQAQDLLTTVKVDVLTGSFMSNIGLALAGFALHNKKLFVAAEPLSDAITWDRGNRYTFRMRPSTYMQTAMLVEQAAKLPARRWAVIAPNYEYGQSAALNFKLLLKAKRPDVIFVADQWPTLGKLDAAATVAALARQRPDAIFNACFGADLGKFVQEGNARGLFAKVTVVSLLSGEPENLSALDKQAVKGWIVTGYPWDQINTPEHRRFAVAYVQKYHDHPSMASVVGYSTLMAVAQAIKKAQSTDAERLVLAMRGLTFDSPLGPVMFRAIDQQSTMGTYVGTLEQIDGKNVMRNWHYADGKGYQPDDAAVRARRPAAAMK</sequence>
<dbReference type="InterPro" id="IPR051010">
    <property type="entry name" value="BCAA_transport"/>
</dbReference>
<feature type="signal peptide" evidence="5">
    <location>
        <begin position="1"/>
        <end position="23"/>
    </location>
</feature>
<dbReference type="InterPro" id="IPR000709">
    <property type="entry name" value="Leu_Ile_Val-bd"/>
</dbReference>
<dbReference type="SUPFAM" id="SSF53822">
    <property type="entry name" value="Periplasmic binding protein-like I"/>
    <property type="match status" value="1"/>
</dbReference>
<evidence type="ECO:0000256" key="1">
    <source>
        <dbReference type="ARBA" id="ARBA00010062"/>
    </source>
</evidence>
<dbReference type="PRINTS" id="PR00337">
    <property type="entry name" value="LEUILEVALBP"/>
</dbReference>
<dbReference type="CDD" id="cd06330">
    <property type="entry name" value="PBP1_As_SBP-like"/>
    <property type="match status" value="1"/>
</dbReference>